<proteinExistence type="predicted"/>
<sequence>MKNPILNSFEELESCYDQLMSWCDVLQAIADFLPCHIDESLCGRISRGLIPLLLTTHQLEERSISSALGLIMKVEELADARERRHAGRLFDHDAAQHVVFTLETLSEGRCRLSWEAVGYQLRSFFCSMRRHINSEREVIRLLRRAMDGDPASRSPDATAQTEAA</sequence>
<dbReference type="AlphaFoldDB" id="A0A2Z4YRN6"/>
<accession>A0A2Z4YRN6</accession>
<gene>
    <name evidence="1" type="ORF">DLJ82_5424</name>
</gene>
<organism evidence="1 2">
    <name type="scientific">Rhizobium leguminosarum</name>
    <dbReference type="NCBI Taxonomy" id="384"/>
    <lineage>
        <taxon>Bacteria</taxon>
        <taxon>Pseudomonadati</taxon>
        <taxon>Pseudomonadota</taxon>
        <taxon>Alphaproteobacteria</taxon>
        <taxon>Hyphomicrobiales</taxon>
        <taxon>Rhizobiaceae</taxon>
        <taxon>Rhizobium/Agrobacterium group</taxon>
        <taxon>Rhizobium</taxon>
    </lineage>
</organism>
<name>A0A2Z4YRN6_RHILE</name>
<evidence type="ECO:0008006" key="3">
    <source>
        <dbReference type="Google" id="ProtNLM"/>
    </source>
</evidence>
<protein>
    <recommendedName>
        <fullName evidence="3">Hemerythrin domain-containing protein</fullName>
    </recommendedName>
</protein>
<dbReference type="Proteomes" id="UP000251166">
    <property type="component" value="Plasmid unnamed1"/>
</dbReference>
<reference evidence="1 2" key="1">
    <citation type="submission" date="2018-07" db="EMBL/GenBank/DDBJ databases">
        <title>Rhizobium leguminosarum strain:ATCC 14479 Genome sequencing and assembly.</title>
        <authorList>
            <person name="Chakraborty R."/>
        </authorList>
    </citation>
    <scope>NUCLEOTIDE SEQUENCE [LARGE SCALE GENOMIC DNA]</scope>
    <source>
        <strain evidence="1 2">ATCC 14479</strain>
        <plasmid evidence="2">Plasmid unnamed1</plasmid>
    </source>
</reference>
<evidence type="ECO:0000313" key="2">
    <source>
        <dbReference type="Proteomes" id="UP000251166"/>
    </source>
</evidence>
<dbReference type="RefSeq" id="WP_112907496.1">
    <property type="nucleotide sequence ID" value="NZ_CP030761.1"/>
</dbReference>
<keyword evidence="1" id="KW-0614">Plasmid</keyword>
<geneLocation type="plasmid" evidence="1 2">
    <name>unnamed1</name>
</geneLocation>
<evidence type="ECO:0000313" key="1">
    <source>
        <dbReference type="EMBL" id="AXA42985.1"/>
    </source>
</evidence>
<dbReference type="EMBL" id="CP030761">
    <property type="protein sequence ID" value="AXA42985.1"/>
    <property type="molecule type" value="Genomic_DNA"/>
</dbReference>